<dbReference type="VEuPathDB" id="TriTrypDB:ADEAN_000696400"/>
<feature type="region of interest" description="Disordered" evidence="13">
    <location>
        <begin position="1143"/>
        <end position="1187"/>
    </location>
</feature>
<evidence type="ECO:0000256" key="2">
    <source>
        <dbReference type="ARBA" id="ARBA00006460"/>
    </source>
</evidence>
<comment type="subcellular location">
    <subcellularLocation>
        <location evidence="1">Nucleus</location>
    </subcellularLocation>
</comment>
<dbReference type="EMBL" id="LR877158">
    <property type="protein sequence ID" value="CAD2219459.1"/>
    <property type="molecule type" value="Genomic_DNA"/>
</dbReference>
<reference evidence="15 16" key="1">
    <citation type="submission" date="2020-08" db="EMBL/GenBank/DDBJ databases">
        <authorList>
            <person name="Newling K."/>
            <person name="Davey J."/>
            <person name="Forrester S."/>
        </authorList>
    </citation>
    <scope>NUCLEOTIDE SEQUENCE [LARGE SCALE GENOMIC DNA]</scope>
    <source>
        <strain evidence="16">Crithidia deanei Carvalho (ATCC PRA-265)</strain>
    </source>
</reference>
<protein>
    <recommendedName>
        <fullName evidence="3">DNA-directed RNA polymerase</fullName>
        <ecNumber evidence="3">2.7.7.6</ecNumber>
    </recommendedName>
</protein>
<comment type="catalytic activity">
    <reaction evidence="12">
        <text>RNA(n) + a ribonucleoside 5'-triphosphate = RNA(n+1) + diphosphate</text>
        <dbReference type="Rhea" id="RHEA:21248"/>
        <dbReference type="Rhea" id="RHEA-COMP:14527"/>
        <dbReference type="Rhea" id="RHEA-COMP:17342"/>
        <dbReference type="ChEBI" id="CHEBI:33019"/>
        <dbReference type="ChEBI" id="CHEBI:61557"/>
        <dbReference type="ChEBI" id="CHEBI:140395"/>
        <dbReference type="EC" id="2.7.7.6"/>
    </reaction>
</comment>
<proteinExistence type="inferred from homology"/>
<dbReference type="InterPro" id="IPR007081">
    <property type="entry name" value="RNA_pol_Rpb1_5"/>
</dbReference>
<accession>A0A7G2CJ73</accession>
<keyword evidence="11" id="KW-0539">Nucleus</keyword>
<dbReference type="Gene3D" id="1.10.132.30">
    <property type="match status" value="1"/>
</dbReference>
<dbReference type="EC" id="2.7.7.6" evidence="3"/>
<dbReference type="Gene3D" id="1.10.274.100">
    <property type="entry name" value="RNA polymerase Rpb1, domain 3"/>
    <property type="match status" value="1"/>
</dbReference>
<feature type="domain" description="RNA polymerase N-terminal" evidence="14">
    <location>
        <begin position="386"/>
        <end position="720"/>
    </location>
</feature>
<evidence type="ECO:0000256" key="12">
    <source>
        <dbReference type="ARBA" id="ARBA00048552"/>
    </source>
</evidence>
<evidence type="ECO:0000256" key="11">
    <source>
        <dbReference type="ARBA" id="ARBA00023242"/>
    </source>
</evidence>
<dbReference type="InterPro" id="IPR007083">
    <property type="entry name" value="RNA_pol_Rpb1_4"/>
</dbReference>
<dbReference type="PANTHER" id="PTHR19376:SF11">
    <property type="entry name" value="DNA-DIRECTED RNA POLYMERASE I SUBUNIT RPA1"/>
    <property type="match status" value="1"/>
</dbReference>
<organism evidence="15 16">
    <name type="scientific">Angomonas deanei</name>
    <dbReference type="NCBI Taxonomy" id="59799"/>
    <lineage>
        <taxon>Eukaryota</taxon>
        <taxon>Discoba</taxon>
        <taxon>Euglenozoa</taxon>
        <taxon>Kinetoplastea</taxon>
        <taxon>Metakinetoplastina</taxon>
        <taxon>Trypanosomatida</taxon>
        <taxon>Trypanosomatidae</taxon>
        <taxon>Strigomonadinae</taxon>
        <taxon>Angomonas</taxon>
    </lineage>
</organism>
<gene>
    <name evidence="15" type="ORF">ADEAN_000696400</name>
</gene>
<evidence type="ECO:0000259" key="14">
    <source>
        <dbReference type="SMART" id="SM00663"/>
    </source>
</evidence>
<dbReference type="Gene3D" id="6.10.250.2940">
    <property type="match status" value="1"/>
</dbReference>
<evidence type="ECO:0000256" key="3">
    <source>
        <dbReference type="ARBA" id="ARBA00012418"/>
    </source>
</evidence>
<keyword evidence="7" id="KW-0479">Metal-binding</keyword>
<evidence type="ECO:0000256" key="1">
    <source>
        <dbReference type="ARBA" id="ARBA00004123"/>
    </source>
</evidence>
<dbReference type="InterPro" id="IPR007066">
    <property type="entry name" value="RNA_pol_Rpb1_3"/>
</dbReference>
<dbReference type="Pfam" id="PF04983">
    <property type="entry name" value="RNA_pol_Rpb1_3"/>
    <property type="match status" value="1"/>
</dbReference>
<dbReference type="Pfam" id="PF00623">
    <property type="entry name" value="RNA_pol_Rpb1_2"/>
    <property type="match status" value="1"/>
</dbReference>
<dbReference type="InterPro" id="IPR000722">
    <property type="entry name" value="RNA_pol_asu"/>
</dbReference>
<feature type="compositionally biased region" description="Basic and acidic residues" evidence="13">
    <location>
        <begin position="1151"/>
        <end position="1160"/>
    </location>
</feature>
<dbReference type="Gene3D" id="3.30.1490.180">
    <property type="entry name" value="RNA polymerase ii"/>
    <property type="match status" value="1"/>
</dbReference>
<dbReference type="GO" id="GO:0003677">
    <property type="term" value="F:DNA binding"/>
    <property type="evidence" value="ECO:0007669"/>
    <property type="project" value="InterPro"/>
</dbReference>
<dbReference type="GO" id="GO:0005736">
    <property type="term" value="C:RNA polymerase I complex"/>
    <property type="evidence" value="ECO:0007669"/>
    <property type="project" value="UniProtKB-ARBA"/>
</dbReference>
<feature type="compositionally biased region" description="Acidic residues" evidence="13">
    <location>
        <begin position="1457"/>
        <end position="1470"/>
    </location>
</feature>
<evidence type="ECO:0000256" key="7">
    <source>
        <dbReference type="ARBA" id="ARBA00022723"/>
    </source>
</evidence>
<comment type="similarity">
    <text evidence="2">Belongs to the RNA polymerase beta' chain family.</text>
</comment>
<dbReference type="InterPro" id="IPR042102">
    <property type="entry name" value="RNA_pol_Rpb1_3_sf"/>
</dbReference>
<dbReference type="PANTHER" id="PTHR19376">
    <property type="entry name" value="DNA-DIRECTED RNA POLYMERASE"/>
    <property type="match status" value="1"/>
</dbReference>
<keyword evidence="4" id="KW-0240">DNA-directed RNA polymerase</keyword>
<dbReference type="OrthoDB" id="270392at2759"/>
<dbReference type="Gene3D" id="4.10.860.120">
    <property type="entry name" value="RNA polymerase II, clamp domain"/>
    <property type="match status" value="1"/>
</dbReference>
<dbReference type="Pfam" id="PF05000">
    <property type="entry name" value="RNA_pol_Rpb1_4"/>
    <property type="match status" value="1"/>
</dbReference>
<dbReference type="Pfam" id="PF04998">
    <property type="entry name" value="RNA_pol_Rpb1_5"/>
    <property type="match status" value="1"/>
</dbReference>
<evidence type="ECO:0000256" key="9">
    <source>
        <dbReference type="ARBA" id="ARBA00022842"/>
    </source>
</evidence>
<dbReference type="InterPro" id="IPR044893">
    <property type="entry name" value="RNA_pol_Rpb1_clamp_domain"/>
</dbReference>
<keyword evidence="10" id="KW-0804">Transcription</keyword>
<keyword evidence="8" id="KW-0862">Zinc</keyword>
<dbReference type="SMART" id="SM00663">
    <property type="entry name" value="RPOLA_N"/>
    <property type="match status" value="1"/>
</dbReference>
<dbReference type="Proteomes" id="UP000515908">
    <property type="component" value="Chromosome 14"/>
</dbReference>
<dbReference type="GO" id="GO:0006351">
    <property type="term" value="P:DNA-templated transcription"/>
    <property type="evidence" value="ECO:0007669"/>
    <property type="project" value="InterPro"/>
</dbReference>
<evidence type="ECO:0000256" key="10">
    <source>
        <dbReference type="ARBA" id="ARBA00023163"/>
    </source>
</evidence>
<dbReference type="Gene3D" id="2.40.40.20">
    <property type="match status" value="1"/>
</dbReference>
<dbReference type="Gene3D" id="6.20.50.80">
    <property type="match status" value="1"/>
</dbReference>
<feature type="region of interest" description="Disordered" evidence="13">
    <location>
        <begin position="1449"/>
        <end position="1549"/>
    </location>
</feature>
<keyword evidence="6" id="KW-0548">Nucleotidyltransferase</keyword>
<evidence type="ECO:0000256" key="6">
    <source>
        <dbReference type="ARBA" id="ARBA00022695"/>
    </source>
</evidence>
<dbReference type="InterPro" id="IPR015699">
    <property type="entry name" value="DNA-dir_RNA_pol1_lsu_N"/>
</dbReference>
<feature type="compositionally biased region" description="Basic and acidic residues" evidence="13">
    <location>
        <begin position="1471"/>
        <end position="1484"/>
    </location>
</feature>
<evidence type="ECO:0000256" key="4">
    <source>
        <dbReference type="ARBA" id="ARBA00022478"/>
    </source>
</evidence>
<evidence type="ECO:0000313" key="16">
    <source>
        <dbReference type="Proteomes" id="UP000515908"/>
    </source>
</evidence>
<dbReference type="CDD" id="cd01435">
    <property type="entry name" value="RNAP_I_RPA1_N"/>
    <property type="match status" value="1"/>
</dbReference>
<feature type="compositionally biased region" description="Acidic residues" evidence="13">
    <location>
        <begin position="1485"/>
        <end position="1509"/>
    </location>
</feature>
<keyword evidence="16" id="KW-1185">Reference proteome</keyword>
<dbReference type="SUPFAM" id="SSF64484">
    <property type="entry name" value="beta and beta-prime subunits of DNA dependent RNA-polymerase"/>
    <property type="match status" value="1"/>
</dbReference>
<name>A0A7G2CJ73_9TRYP</name>
<sequence length="1816" mass="202814">MSLTTNFPFKSFRCDLRNRPLLEDKTGLSFALLSSEDMERMAMVEVTVPYTECNVQAPWTATARQAGEGRGERNTFFDTRMGNFHSPAIEHKPCSTCSATHIVNPQQGNERCIGHFGFIGMPRYAPLERHTFVNPALDTAGASTPNVPRMFLINPHSQKEVEKLLQAKCFFCHRFRVTSFDVQRYVQALRLVDAGLPGEALELLHSVMPSRYGEAVSNLRDPLSLPVLDVDSLHRHVEHILEKNAHKKTRDLQPVLASLDIRNRICNEAIQALRPSSSVCPHCGGISPTIRRKFSHLYFYFSEADIAANIKLGLLSKTTVNDWKRNDKRHNRTHTYMLPTVAREHIKELCQREHEVLGLLFPHMGESTVPTPFGSKNPLLPQLLYKVMFIDKVLVPPLPVRLSSGIEVVHNMLIPDDSTRALSRVLDFVHSVERYFEEKERNFRQQKAADPDCPLQSALDVTLSDTEEKDFEINVQNLQLHLNNAYAEVEKSFSSKQGLYRMYMMGKRVNQACRSVISPDYEVEPNEVLLPRSFAKRLTFPEQFNPHLQARATFLKRCALNGPHVYPGASHLEIRNPSGDTVFVDLDTMTQNRQASVQREFARANASSNASNVLIVHRHVLDGDRLIFNRQPTLHKVSMMGYRAKVLSGLKTLRFHYVNGKSYNADFDGDEMNIHVVQSIEAKAELETIMDANLQYLVPTSGKPIRGLIQDHIVAGVLLTLKDKFLDFETFSQYLYASIAPYMQRRNTYLRMLGSQRNKAGNSSVSLSALTYLIPPPAILKPKALWTGKQLISCIVRYVSSVSLERGGKPGAREGVSLKGISQIRANVYNTTDLYTGELKEFKNIPTDTLRYIDDDRVLFMQSEFITGVLCKNQLGPSNLSVAHVLYELYGPHVVGDFFGAMGRCLTISLQREGFSMGMDDMLLVQEERRANLLRELDNTPVKLASDEEAVVMPAIMKLATDLQKEFVPGRMLRPFPANQLLMMTVSGAKGSNTNTTQMALGLGQQLFDGRRVAVTNSGKTLPCFFAGERRARSFGYAIGRFATGIRPGEYTIHSMAGRDGLIDTAVKTALSGHLQRCLIKGMEGHILNWNGSVWDSSDSIVQFVYGEDGLDVVKSSTVHAYNFAKENLMDLCQRYHIRMNPDEEGGAAAEETHGKRGRGEEEEDIGSNTSTATMDGRRHFHRTPVNSTVNPTFVDRILSNEVRRNPLPEHIKNGIKATLQDKSTTFPLFRKVSAVARWEKQGKDVLEVLQQKRQETEAYYQDVITDLCNVRYQHAKAEMGDPVGLLAAQATGEPSTQMTLNTFHSAGSTVTHVTEGIPRLRELLMFGRVKNPAVVVPVVKATAVDEAALTRILKSAVSIKLQDCLAHVPSSPYKGYHCHVKSNAAMSINKRHMEKQLTVSLLFSKKLLHHARDCACMSLEEHVAAFNRTLLTFTRQLVIELTGVAKMGTKNQKKEEEEDLAVDNDDGSEDGERPARKGEKSDNDSEDDSDRSAGESEEDNNNSDNEDADSAKEGEDGESDDDIPLQRLPVPGEKRSRAQAEDDGTTVSYDTFSPIQHLYKGSIRVGIAPLKERGHLPEDLFTVNIVLLLPQSLLAVYSDAVDTVLKETTMTSWLPTFEKVTFTRSMEDISSGQLVFQGAKATVQRVSTFLSYFTLDTTGAIQTHKVSSTDIGDMCTSLGIESGFAALQAELTKLFSRYSVNGRHLSLIADTAMHRGIWEHFNITGAISSSASPIHQMTFASSAKFLHKTLTQGVPEKLTSLSAAIVVGARPLVGTACTEIRQERAVVRELVEKNWNAARLKKEKRKEKMFIGRSV</sequence>
<dbReference type="InterPro" id="IPR006592">
    <property type="entry name" value="RNA_pol_N"/>
</dbReference>
<dbReference type="GO" id="GO:0003899">
    <property type="term" value="F:DNA-directed RNA polymerase activity"/>
    <property type="evidence" value="ECO:0007669"/>
    <property type="project" value="UniProtKB-EC"/>
</dbReference>
<dbReference type="InterPro" id="IPR045867">
    <property type="entry name" value="DNA-dir_RpoC_beta_prime"/>
</dbReference>
<dbReference type="InterPro" id="IPR038120">
    <property type="entry name" value="Rpb1_funnel_sf"/>
</dbReference>
<evidence type="ECO:0000256" key="8">
    <source>
        <dbReference type="ARBA" id="ARBA00022833"/>
    </source>
</evidence>
<dbReference type="GO" id="GO:0046872">
    <property type="term" value="F:metal ion binding"/>
    <property type="evidence" value="ECO:0007669"/>
    <property type="project" value="UniProtKB-KW"/>
</dbReference>
<keyword evidence="9" id="KW-0460">Magnesium</keyword>
<keyword evidence="5" id="KW-0808">Transferase</keyword>
<evidence type="ECO:0000313" key="15">
    <source>
        <dbReference type="EMBL" id="CAD2219459.1"/>
    </source>
</evidence>
<dbReference type="FunFam" id="2.40.40.20:FF:000019">
    <property type="entry name" value="DNA-directed RNA polymerase II subunit RPB1"/>
    <property type="match status" value="1"/>
</dbReference>
<evidence type="ECO:0000256" key="13">
    <source>
        <dbReference type="SAM" id="MobiDB-lite"/>
    </source>
</evidence>
<evidence type="ECO:0000256" key="5">
    <source>
        <dbReference type="ARBA" id="ARBA00022679"/>
    </source>
</evidence>